<dbReference type="AlphaFoldDB" id="A0A0D1XRK6"/>
<keyword evidence="3" id="KW-1185">Reference proteome</keyword>
<reference evidence="2 4" key="2">
    <citation type="submission" date="2016-10" db="EMBL/GenBank/DDBJ databases">
        <authorList>
            <person name="de Groot N.N."/>
        </authorList>
    </citation>
    <scope>NUCLEOTIDE SEQUENCE [LARGE SCALE GENOMIC DNA]</scope>
    <source>
        <strain evidence="2 4">DSM 2895</strain>
    </source>
</reference>
<dbReference type="Proteomes" id="UP000182836">
    <property type="component" value="Unassembled WGS sequence"/>
</dbReference>
<reference evidence="1 3" key="1">
    <citation type="submission" date="2015-07" db="EMBL/GenBank/DDBJ databases">
        <title>Fjat-14205 dsm 2895.</title>
        <authorList>
            <person name="Liu B."/>
            <person name="Wang J."/>
            <person name="Zhu Y."/>
            <person name="Liu G."/>
            <person name="Chen Q."/>
            <person name="Chen Z."/>
            <person name="Lan J."/>
            <person name="Che J."/>
            <person name="Ge C."/>
            <person name="Shi H."/>
            <person name="Pan Z."/>
            <person name="Liu X."/>
        </authorList>
    </citation>
    <scope>NUCLEOTIDE SEQUENCE [LARGE SCALE GENOMIC DNA]</scope>
    <source>
        <strain evidence="1 3">DSM 2895</strain>
    </source>
</reference>
<accession>A0A0D1XRK6</accession>
<dbReference type="PATRIC" id="fig|47500.8.peg.703"/>
<protein>
    <submittedName>
        <fullName evidence="1">Uncharacterized protein</fullName>
    </submittedName>
</protein>
<sequence length="74" mass="8403">MKKKTRQITVEGCTYGYLISSKYTDGQSISTLKIFLGEKKSDALLIYFRTWDDPLSGSPLNTGIKLHKKISKPY</sequence>
<evidence type="ECO:0000313" key="1">
    <source>
        <dbReference type="EMBL" id="KON96635.1"/>
    </source>
</evidence>
<gene>
    <name evidence="1" type="ORF">AF333_15290</name>
    <name evidence="2" type="ORF">SAMN04487909_11990</name>
</gene>
<name>A0A0D1XRK6_ANEMI</name>
<proteinExistence type="predicted"/>
<dbReference type="GeneID" id="42306542"/>
<dbReference type="Proteomes" id="UP000037269">
    <property type="component" value="Unassembled WGS sequence"/>
</dbReference>
<dbReference type="EMBL" id="LGUG01000004">
    <property type="protein sequence ID" value="KON96635.1"/>
    <property type="molecule type" value="Genomic_DNA"/>
</dbReference>
<evidence type="ECO:0000313" key="2">
    <source>
        <dbReference type="EMBL" id="SDJ51456.1"/>
    </source>
</evidence>
<dbReference type="EMBL" id="FNED01000019">
    <property type="protein sequence ID" value="SDJ51456.1"/>
    <property type="molecule type" value="Genomic_DNA"/>
</dbReference>
<dbReference type="OrthoDB" id="2625026at2"/>
<evidence type="ECO:0000313" key="3">
    <source>
        <dbReference type="Proteomes" id="UP000037269"/>
    </source>
</evidence>
<dbReference type="RefSeq" id="WP_043066612.1">
    <property type="nucleotide sequence ID" value="NZ_BJOA01000246.1"/>
</dbReference>
<organism evidence="1 3">
    <name type="scientific">Aneurinibacillus migulanus</name>
    <name type="common">Bacillus migulanus</name>
    <dbReference type="NCBI Taxonomy" id="47500"/>
    <lineage>
        <taxon>Bacteria</taxon>
        <taxon>Bacillati</taxon>
        <taxon>Bacillota</taxon>
        <taxon>Bacilli</taxon>
        <taxon>Bacillales</taxon>
        <taxon>Paenibacillaceae</taxon>
        <taxon>Aneurinibacillus group</taxon>
        <taxon>Aneurinibacillus</taxon>
    </lineage>
</organism>
<evidence type="ECO:0000313" key="4">
    <source>
        <dbReference type="Proteomes" id="UP000182836"/>
    </source>
</evidence>